<reference evidence="1" key="1">
    <citation type="journal article" date="2023" name="Plant J.">
        <title>The genome of the king protea, Protea cynaroides.</title>
        <authorList>
            <person name="Chang J."/>
            <person name="Duong T.A."/>
            <person name="Schoeman C."/>
            <person name="Ma X."/>
            <person name="Roodt D."/>
            <person name="Barker N."/>
            <person name="Li Z."/>
            <person name="Van de Peer Y."/>
            <person name="Mizrachi E."/>
        </authorList>
    </citation>
    <scope>NUCLEOTIDE SEQUENCE</scope>
    <source>
        <tissue evidence="1">Young leaves</tissue>
    </source>
</reference>
<comment type="caution">
    <text evidence="1">The sequence shown here is derived from an EMBL/GenBank/DDBJ whole genome shotgun (WGS) entry which is preliminary data.</text>
</comment>
<evidence type="ECO:0000313" key="1">
    <source>
        <dbReference type="EMBL" id="KAJ4951892.1"/>
    </source>
</evidence>
<keyword evidence="2" id="KW-1185">Reference proteome</keyword>
<evidence type="ECO:0000313" key="2">
    <source>
        <dbReference type="Proteomes" id="UP001141806"/>
    </source>
</evidence>
<dbReference type="AlphaFoldDB" id="A0A9Q0GPV9"/>
<gene>
    <name evidence="1" type="ORF">NE237_028724</name>
</gene>
<protein>
    <submittedName>
        <fullName evidence="1">Uncharacterized protein</fullName>
    </submittedName>
</protein>
<dbReference type="Proteomes" id="UP001141806">
    <property type="component" value="Unassembled WGS sequence"/>
</dbReference>
<accession>A0A9Q0GPV9</accession>
<dbReference type="EMBL" id="JAMYWD010000012">
    <property type="protein sequence ID" value="KAJ4951892.1"/>
    <property type="molecule type" value="Genomic_DNA"/>
</dbReference>
<proteinExistence type="predicted"/>
<sequence length="104" mass="11628">MRVTSSIFLPMEVPDLGRAYNDPSKNRRDAIAIISFLKREENDVSCPVKRVSADSLKELSALLVEVGTIQVQGCMNFSSQVSVRERLHLKGFVFPGMLISSRKD</sequence>
<organism evidence="1 2">
    <name type="scientific">Protea cynaroides</name>
    <dbReference type="NCBI Taxonomy" id="273540"/>
    <lineage>
        <taxon>Eukaryota</taxon>
        <taxon>Viridiplantae</taxon>
        <taxon>Streptophyta</taxon>
        <taxon>Embryophyta</taxon>
        <taxon>Tracheophyta</taxon>
        <taxon>Spermatophyta</taxon>
        <taxon>Magnoliopsida</taxon>
        <taxon>Proteales</taxon>
        <taxon>Proteaceae</taxon>
        <taxon>Protea</taxon>
    </lineage>
</organism>
<name>A0A9Q0GPV9_9MAGN</name>